<evidence type="ECO:0000259" key="4">
    <source>
        <dbReference type="PROSITE" id="PS51184"/>
    </source>
</evidence>
<dbReference type="EMBL" id="BDSP01000259">
    <property type="protein sequence ID" value="GAX27581.1"/>
    <property type="molecule type" value="Genomic_DNA"/>
</dbReference>
<dbReference type="Gene3D" id="2.60.120.650">
    <property type="entry name" value="Cupin"/>
    <property type="match status" value="1"/>
</dbReference>
<dbReference type="EC" id="1.14.11.-" evidence="3"/>
<keyword evidence="3" id="KW-0223">Dioxygenase</keyword>
<dbReference type="InterPro" id="IPR003347">
    <property type="entry name" value="JmjC_dom"/>
</dbReference>
<dbReference type="PANTHER" id="PTHR13096">
    <property type="entry name" value="MINA53 MYC INDUCED NUCLEAR ANTIGEN"/>
    <property type="match status" value="1"/>
</dbReference>
<dbReference type="SUPFAM" id="SSF51197">
    <property type="entry name" value="Clavaminate synthase-like"/>
    <property type="match status" value="1"/>
</dbReference>
<keyword evidence="2 3" id="KW-0408">Iron</keyword>
<comment type="cofactor">
    <cofactor evidence="3">
        <name>Fe(2+)</name>
        <dbReference type="ChEBI" id="CHEBI:29033"/>
    </cofactor>
    <text evidence="3">Binds 1 Fe(2+) ion per subunit.</text>
</comment>
<evidence type="ECO:0000256" key="3">
    <source>
        <dbReference type="RuleBase" id="RU366061"/>
    </source>
</evidence>
<evidence type="ECO:0000313" key="5">
    <source>
        <dbReference type="EMBL" id="GAX27581.1"/>
    </source>
</evidence>
<keyword evidence="3" id="KW-0560">Oxidoreductase</keyword>
<organism evidence="5 6">
    <name type="scientific">Fistulifera solaris</name>
    <name type="common">Oleaginous diatom</name>
    <dbReference type="NCBI Taxonomy" id="1519565"/>
    <lineage>
        <taxon>Eukaryota</taxon>
        <taxon>Sar</taxon>
        <taxon>Stramenopiles</taxon>
        <taxon>Ochrophyta</taxon>
        <taxon>Bacillariophyta</taxon>
        <taxon>Bacillariophyceae</taxon>
        <taxon>Bacillariophycidae</taxon>
        <taxon>Naviculales</taxon>
        <taxon>Naviculaceae</taxon>
        <taxon>Fistulifera</taxon>
    </lineage>
</organism>
<dbReference type="PANTHER" id="PTHR13096:SF8">
    <property type="entry name" value="RIBOSOMAL OXYGENASE 1"/>
    <property type="match status" value="1"/>
</dbReference>
<comment type="caution">
    <text evidence="5">The sequence shown here is derived from an EMBL/GenBank/DDBJ whole genome shotgun (WGS) entry which is preliminary data.</text>
</comment>
<dbReference type="Proteomes" id="UP000198406">
    <property type="component" value="Unassembled WGS sequence"/>
</dbReference>
<feature type="domain" description="JmjC" evidence="4">
    <location>
        <begin position="97"/>
        <end position="245"/>
    </location>
</feature>
<name>A0A1Z5KNJ5_FISSO</name>
<sequence length="407" mass="46187">MGMEEDSEESISLKHILGDMSVESFFDDIWQKATAVFRPENDNLFTSYHHAIENGWNIMTELLEHDGDKVLVFENQGVLDNRDESEPLAASFLKGNSLVWNHADVLTLPLAHLCDDLQKSFPHAYANVYLTPPQSQTVPPHADDRDVLVIQLYGEKNWTVYRNIPIAYPYPHEQVGKDERLPVPEQVLDGPCYNITLQKGHVLYMPRGYVHEAHSAQHTSSLHATIAFATQDWTWAGFLQQQTEKVLFQTNPEYRMAVPRTIGMRSQIHNKDEIENFMRQAITTLQNEITFDKLEDTMAKKYAFHNDRAKKLRNAIAVDSSSRKGPLSVGWKVPLRVSTPPKSKGTGLNIREDHLFLAELLQTLRSQPEKCFAPCDYPALIHPNVCCDFVLLCFAMQCVTLGALAVA</sequence>
<evidence type="ECO:0000313" key="6">
    <source>
        <dbReference type="Proteomes" id="UP000198406"/>
    </source>
</evidence>
<comment type="function">
    <text evidence="3">Oxygenase that can act as both a histone lysine demethylase and a ribosomal histidine hydroxylase.</text>
</comment>
<accession>A0A1Z5KNJ5</accession>
<keyword evidence="3" id="KW-0805">Transcription regulation</keyword>
<keyword evidence="6" id="KW-1185">Reference proteome</keyword>
<comment type="similarity">
    <text evidence="3">Belongs to the ROX family.</text>
</comment>
<reference evidence="5 6" key="1">
    <citation type="journal article" date="2015" name="Plant Cell">
        <title>Oil accumulation by the oleaginous diatom Fistulifera solaris as revealed by the genome and transcriptome.</title>
        <authorList>
            <person name="Tanaka T."/>
            <person name="Maeda Y."/>
            <person name="Veluchamy A."/>
            <person name="Tanaka M."/>
            <person name="Abida H."/>
            <person name="Marechal E."/>
            <person name="Bowler C."/>
            <person name="Muto M."/>
            <person name="Sunaga Y."/>
            <person name="Tanaka M."/>
            <person name="Yoshino T."/>
            <person name="Taniguchi T."/>
            <person name="Fukuda Y."/>
            <person name="Nemoto M."/>
            <person name="Matsumoto M."/>
            <person name="Wong P.S."/>
            <person name="Aburatani S."/>
            <person name="Fujibuchi W."/>
        </authorList>
    </citation>
    <scope>NUCLEOTIDE SEQUENCE [LARGE SCALE GENOMIC DNA]</scope>
    <source>
        <strain evidence="5 6">JPCC DA0580</strain>
    </source>
</reference>
<dbReference type="PROSITE" id="PS51184">
    <property type="entry name" value="JMJC"/>
    <property type="match status" value="1"/>
</dbReference>
<evidence type="ECO:0000256" key="1">
    <source>
        <dbReference type="ARBA" id="ARBA00022723"/>
    </source>
</evidence>
<dbReference type="GO" id="GO:0005506">
    <property type="term" value="F:iron ion binding"/>
    <property type="evidence" value="ECO:0007669"/>
    <property type="project" value="UniProtKB-UniRule"/>
</dbReference>
<dbReference type="GO" id="GO:0032453">
    <property type="term" value="F:histone H3K4 demethylase activity"/>
    <property type="evidence" value="ECO:0007669"/>
    <property type="project" value="TreeGrafter"/>
</dbReference>
<keyword evidence="3" id="KW-0804">Transcription</keyword>
<dbReference type="InParanoid" id="A0A1Z5KNJ5"/>
<dbReference type="GO" id="GO:0005730">
    <property type="term" value="C:nucleolus"/>
    <property type="evidence" value="ECO:0007669"/>
    <property type="project" value="TreeGrafter"/>
</dbReference>
<dbReference type="OrthoDB" id="425950at2759"/>
<evidence type="ECO:0000256" key="2">
    <source>
        <dbReference type="ARBA" id="ARBA00023004"/>
    </source>
</evidence>
<protein>
    <recommendedName>
        <fullName evidence="3">Bifunctional lysine-specific demethylase and histidyl-hydroxylase</fullName>
        <ecNumber evidence="3">1.14.11.-</ecNumber>
    </recommendedName>
</protein>
<dbReference type="Pfam" id="PF08007">
    <property type="entry name" value="JmjC_2"/>
    <property type="match status" value="1"/>
</dbReference>
<keyword evidence="1 3" id="KW-0479">Metal-binding</keyword>
<dbReference type="AlphaFoldDB" id="A0A1Z5KNJ5"/>
<comment type="subcellular location">
    <subcellularLocation>
        <location evidence="3">Nucleus</location>
    </subcellularLocation>
</comment>
<dbReference type="GO" id="GO:0051864">
    <property type="term" value="F:histone H3K36 demethylase activity"/>
    <property type="evidence" value="ECO:0007669"/>
    <property type="project" value="TreeGrafter"/>
</dbReference>
<proteinExistence type="inferred from homology"/>
<dbReference type="InterPro" id="IPR039994">
    <property type="entry name" value="NO66-like"/>
</dbReference>
<keyword evidence="3" id="KW-0539">Nucleus</keyword>
<gene>
    <name evidence="5" type="ORF">FisN_13Hh331</name>
</gene>